<dbReference type="AlphaFoldDB" id="A0A318SDF0"/>
<evidence type="ECO:0000313" key="5">
    <source>
        <dbReference type="EMBL" id="PYE50418.1"/>
    </source>
</evidence>
<reference evidence="5 6" key="1">
    <citation type="submission" date="2018-06" db="EMBL/GenBank/DDBJ databases">
        <title>Genomic Encyclopedia of Type Strains, Phase IV (KMG-IV): sequencing the most valuable type-strain genomes for metagenomic binning, comparative biology and taxonomic classification.</title>
        <authorList>
            <person name="Goeker M."/>
        </authorList>
    </citation>
    <scope>NUCLEOTIDE SEQUENCE [LARGE SCALE GENOMIC DNA]</scope>
    <source>
        <strain evidence="5 6">DSM 18048</strain>
    </source>
</reference>
<dbReference type="Gene3D" id="3.40.1190.20">
    <property type="match status" value="1"/>
</dbReference>
<comment type="caution">
    <text evidence="5">The sequence shown here is derived from an EMBL/GenBank/DDBJ whole genome shotgun (WGS) entry which is preliminary data.</text>
</comment>
<evidence type="ECO:0000313" key="6">
    <source>
        <dbReference type="Proteomes" id="UP000248326"/>
    </source>
</evidence>
<keyword evidence="2 5" id="KW-0418">Kinase</keyword>
<dbReference type="GO" id="GO:0016301">
    <property type="term" value="F:kinase activity"/>
    <property type="evidence" value="ECO:0007669"/>
    <property type="project" value="UniProtKB-KW"/>
</dbReference>
<dbReference type="SUPFAM" id="SSF53613">
    <property type="entry name" value="Ribokinase-like"/>
    <property type="match status" value="1"/>
</dbReference>
<evidence type="ECO:0000256" key="2">
    <source>
        <dbReference type="ARBA" id="ARBA00022777"/>
    </source>
</evidence>
<dbReference type="InterPro" id="IPR002173">
    <property type="entry name" value="Carboh/pur_kinase_PfkB_CS"/>
</dbReference>
<gene>
    <name evidence="5" type="ORF">DES52_11835</name>
</gene>
<organism evidence="5 6">
    <name type="scientific">Deinococcus yavapaiensis KR-236</name>
    <dbReference type="NCBI Taxonomy" id="694435"/>
    <lineage>
        <taxon>Bacteria</taxon>
        <taxon>Thermotogati</taxon>
        <taxon>Deinococcota</taxon>
        <taxon>Deinococci</taxon>
        <taxon>Deinococcales</taxon>
        <taxon>Deinococcaceae</taxon>
        <taxon>Deinococcus</taxon>
    </lineage>
</organism>
<proteinExistence type="predicted"/>
<protein>
    <submittedName>
        <fullName evidence="5">Ribokinase</fullName>
    </submittedName>
</protein>
<sequence>MTPSIVVIGNINVDLIMGSHDRWPELGTEMLLDRMELRIGGSAGNSLVALRDLGATCSAIANVGTDAFGGWLRAQLVDVQGLWDTPNAPTSVTVALSHVSGERTFFSHLGHLAALSLEDVLDRLHVVRPGDIVLLVGAFLTPRLREQYPTLLAALKERRALVALDPGWPSEGWSHDVRAEVRSWLASCDFALLNDAELTALAERDNVLAAIEVLGPILPANGTLVVKCGSAGAVSYQAGVREQVDAPLVEVVDTVGAGDTFNAAYLHALAEGATKADALRTGVGVASLAISTFPRQYAPPSPPPHSASDASATLNSTQ</sequence>
<evidence type="ECO:0000256" key="1">
    <source>
        <dbReference type="ARBA" id="ARBA00022679"/>
    </source>
</evidence>
<evidence type="ECO:0000256" key="3">
    <source>
        <dbReference type="SAM" id="MobiDB-lite"/>
    </source>
</evidence>
<evidence type="ECO:0000259" key="4">
    <source>
        <dbReference type="Pfam" id="PF00294"/>
    </source>
</evidence>
<dbReference type="InterPro" id="IPR029056">
    <property type="entry name" value="Ribokinase-like"/>
</dbReference>
<dbReference type="PANTHER" id="PTHR10584">
    <property type="entry name" value="SUGAR KINASE"/>
    <property type="match status" value="1"/>
</dbReference>
<keyword evidence="6" id="KW-1185">Reference proteome</keyword>
<dbReference type="GO" id="GO:0005829">
    <property type="term" value="C:cytosol"/>
    <property type="evidence" value="ECO:0007669"/>
    <property type="project" value="TreeGrafter"/>
</dbReference>
<dbReference type="InterPro" id="IPR011611">
    <property type="entry name" value="PfkB_dom"/>
</dbReference>
<accession>A0A318SDF0</accession>
<dbReference type="Pfam" id="PF00294">
    <property type="entry name" value="PfkB"/>
    <property type="match status" value="1"/>
</dbReference>
<feature type="region of interest" description="Disordered" evidence="3">
    <location>
        <begin position="296"/>
        <end position="318"/>
    </location>
</feature>
<name>A0A318SDF0_9DEIO</name>
<feature type="domain" description="Carbohydrate kinase PfkB" evidence="4">
    <location>
        <begin position="4"/>
        <end position="292"/>
    </location>
</feature>
<keyword evidence="1" id="KW-0808">Transferase</keyword>
<dbReference type="PROSITE" id="PS00584">
    <property type="entry name" value="PFKB_KINASES_2"/>
    <property type="match status" value="1"/>
</dbReference>
<dbReference type="OrthoDB" id="9795789at2"/>
<dbReference type="EMBL" id="QJSX01000018">
    <property type="protein sequence ID" value="PYE50418.1"/>
    <property type="molecule type" value="Genomic_DNA"/>
</dbReference>
<dbReference type="Proteomes" id="UP000248326">
    <property type="component" value="Unassembled WGS sequence"/>
</dbReference>
<dbReference type="PANTHER" id="PTHR10584:SF166">
    <property type="entry name" value="RIBOKINASE"/>
    <property type="match status" value="1"/>
</dbReference>
<dbReference type="RefSeq" id="WP_110888377.1">
    <property type="nucleotide sequence ID" value="NZ_QJSX01000018.1"/>
</dbReference>